<feature type="transmembrane region" description="Helical" evidence="1">
    <location>
        <begin position="34"/>
        <end position="55"/>
    </location>
</feature>
<evidence type="ECO:0000313" key="3">
    <source>
        <dbReference type="Proteomes" id="UP000295416"/>
    </source>
</evidence>
<dbReference type="Proteomes" id="UP000295416">
    <property type="component" value="Unassembled WGS sequence"/>
</dbReference>
<dbReference type="EMBL" id="SLXK01000002">
    <property type="protein sequence ID" value="TCP31695.1"/>
    <property type="molecule type" value="Genomic_DNA"/>
</dbReference>
<feature type="transmembrane region" description="Helical" evidence="1">
    <location>
        <begin position="61"/>
        <end position="84"/>
    </location>
</feature>
<comment type="caution">
    <text evidence="2">The sequence shown here is derived from an EMBL/GenBank/DDBJ whole genome shotgun (WGS) entry which is preliminary data.</text>
</comment>
<feature type="transmembrane region" description="Helical" evidence="1">
    <location>
        <begin position="96"/>
        <end position="116"/>
    </location>
</feature>
<protein>
    <submittedName>
        <fullName evidence="2">Uncharacterized protein</fullName>
    </submittedName>
</protein>
<gene>
    <name evidence="2" type="ORF">EV207_102186</name>
</gene>
<accession>A0A4R2PCP8</accession>
<keyword evidence="1" id="KW-0472">Membrane</keyword>
<evidence type="ECO:0000313" key="2">
    <source>
        <dbReference type="EMBL" id="TCP31695.1"/>
    </source>
</evidence>
<reference evidence="2 3" key="1">
    <citation type="submission" date="2019-03" db="EMBL/GenBank/DDBJ databases">
        <title>Genomic Encyclopedia of Type Strains, Phase IV (KMG-IV): sequencing the most valuable type-strain genomes for metagenomic binning, comparative biology and taxonomic classification.</title>
        <authorList>
            <person name="Goeker M."/>
        </authorList>
    </citation>
    <scope>NUCLEOTIDE SEQUENCE [LARGE SCALE GENOMIC DNA]</scope>
    <source>
        <strain evidence="2 3">DSM 19377</strain>
    </source>
</reference>
<keyword evidence="1" id="KW-0812">Transmembrane</keyword>
<dbReference type="RefSeq" id="WP_132743330.1">
    <property type="nucleotide sequence ID" value="NZ_SLXK01000002.1"/>
</dbReference>
<keyword evidence="1" id="KW-1133">Transmembrane helix</keyword>
<name>A0A4R2PCP8_9BACL</name>
<sequence>MMTLATFWDQCKDGFNGMKEKLPDFIRLYKLRTLLFILFTPVFTAIPMFFFYAMFHSTVGYGILYFLILVITAMPWVVLPVIFLYSIDEINRSIQYIWSAIILFSCLFWFILFLNLNF</sequence>
<evidence type="ECO:0000256" key="1">
    <source>
        <dbReference type="SAM" id="Phobius"/>
    </source>
</evidence>
<proteinExistence type="predicted"/>
<dbReference type="AlphaFoldDB" id="A0A4R2PCP8"/>
<organism evidence="2 3">
    <name type="scientific">Scopulibacillus darangshiensis</name>
    <dbReference type="NCBI Taxonomy" id="442528"/>
    <lineage>
        <taxon>Bacteria</taxon>
        <taxon>Bacillati</taxon>
        <taxon>Bacillota</taxon>
        <taxon>Bacilli</taxon>
        <taxon>Bacillales</taxon>
        <taxon>Sporolactobacillaceae</taxon>
        <taxon>Scopulibacillus</taxon>
    </lineage>
</organism>
<keyword evidence="3" id="KW-1185">Reference proteome</keyword>